<name>A0AAV5T1X7_9BILA</name>
<accession>A0AAV5T1X7</accession>
<reference evidence="2" key="1">
    <citation type="submission" date="2023-10" db="EMBL/GenBank/DDBJ databases">
        <title>Genome assembly of Pristionchus species.</title>
        <authorList>
            <person name="Yoshida K."/>
            <person name="Sommer R.J."/>
        </authorList>
    </citation>
    <scope>NUCLEOTIDE SEQUENCE</scope>
    <source>
        <strain evidence="2">RS0144</strain>
    </source>
</reference>
<keyword evidence="1" id="KW-0472">Membrane</keyword>
<evidence type="ECO:0008006" key="4">
    <source>
        <dbReference type="Google" id="ProtNLM"/>
    </source>
</evidence>
<dbReference type="AlphaFoldDB" id="A0AAV5T1X7"/>
<feature type="transmembrane region" description="Helical" evidence="1">
    <location>
        <begin position="51"/>
        <end position="71"/>
    </location>
</feature>
<feature type="transmembrane region" description="Helical" evidence="1">
    <location>
        <begin position="12"/>
        <end position="45"/>
    </location>
</feature>
<keyword evidence="1" id="KW-1133">Transmembrane helix</keyword>
<keyword evidence="3" id="KW-1185">Reference proteome</keyword>
<evidence type="ECO:0000313" key="3">
    <source>
        <dbReference type="Proteomes" id="UP001432027"/>
    </source>
</evidence>
<gene>
    <name evidence="2" type="ORF">PENTCL1PPCAC_8515</name>
</gene>
<feature type="transmembrane region" description="Helical" evidence="1">
    <location>
        <begin position="78"/>
        <end position="96"/>
    </location>
</feature>
<keyword evidence="1" id="KW-0812">Transmembrane</keyword>
<evidence type="ECO:0000256" key="1">
    <source>
        <dbReference type="SAM" id="Phobius"/>
    </source>
</evidence>
<sequence>MIYQWRIFKHRICCVNAMLAASIMILFTIIVIALTPLFFVGPIFWNDEINIICQCMMFCFELMVAICMIIAYCGHEPALIVVSIIIQIVIYSRSSFRF</sequence>
<proteinExistence type="predicted"/>
<dbReference type="EMBL" id="BTSX01000002">
    <property type="protein sequence ID" value="GMS86340.1"/>
    <property type="molecule type" value="Genomic_DNA"/>
</dbReference>
<protein>
    <recommendedName>
        <fullName evidence="4">G protein-coupled receptor</fullName>
    </recommendedName>
</protein>
<organism evidence="2 3">
    <name type="scientific">Pristionchus entomophagus</name>
    <dbReference type="NCBI Taxonomy" id="358040"/>
    <lineage>
        <taxon>Eukaryota</taxon>
        <taxon>Metazoa</taxon>
        <taxon>Ecdysozoa</taxon>
        <taxon>Nematoda</taxon>
        <taxon>Chromadorea</taxon>
        <taxon>Rhabditida</taxon>
        <taxon>Rhabditina</taxon>
        <taxon>Diplogasteromorpha</taxon>
        <taxon>Diplogasteroidea</taxon>
        <taxon>Neodiplogasteridae</taxon>
        <taxon>Pristionchus</taxon>
    </lineage>
</organism>
<dbReference type="Proteomes" id="UP001432027">
    <property type="component" value="Unassembled WGS sequence"/>
</dbReference>
<evidence type="ECO:0000313" key="2">
    <source>
        <dbReference type="EMBL" id="GMS86340.1"/>
    </source>
</evidence>
<comment type="caution">
    <text evidence="2">The sequence shown here is derived from an EMBL/GenBank/DDBJ whole genome shotgun (WGS) entry which is preliminary data.</text>
</comment>